<dbReference type="InterPro" id="IPR000551">
    <property type="entry name" value="MerR-type_HTH_dom"/>
</dbReference>
<accession>A0A1F5VIX4</accession>
<dbReference type="InterPro" id="IPR009061">
    <property type="entry name" value="DNA-bd_dom_put_sf"/>
</dbReference>
<feature type="domain" description="HTH merR-type" evidence="1">
    <location>
        <begin position="7"/>
        <end position="51"/>
    </location>
</feature>
<proteinExistence type="predicted"/>
<name>A0A1F5VIX4_9BACT</name>
<organism evidence="2 3">
    <name type="scientific">Candidatus Giovannonibacteria bacterium RIFCSPHIGHO2_01_FULL_45_23</name>
    <dbReference type="NCBI Taxonomy" id="1798325"/>
    <lineage>
        <taxon>Bacteria</taxon>
        <taxon>Candidatus Giovannoniibacteriota</taxon>
    </lineage>
</organism>
<dbReference type="Pfam" id="PF13411">
    <property type="entry name" value="MerR_1"/>
    <property type="match status" value="1"/>
</dbReference>
<dbReference type="EMBL" id="MFHD01000005">
    <property type="protein sequence ID" value="OGF63280.1"/>
    <property type="molecule type" value="Genomic_DNA"/>
</dbReference>
<evidence type="ECO:0000313" key="3">
    <source>
        <dbReference type="Proteomes" id="UP000179251"/>
    </source>
</evidence>
<comment type="caution">
    <text evidence="2">The sequence shown here is derived from an EMBL/GenBank/DDBJ whole genome shotgun (WGS) entry which is preliminary data.</text>
</comment>
<sequence>MATKYLTINQAAKLIGVTPLTLRNWDNASKFRAFRHPINNYRMYEFDQIEGLIKKLGLPKPARKLVVKVLED</sequence>
<evidence type="ECO:0000259" key="1">
    <source>
        <dbReference type="Pfam" id="PF13411"/>
    </source>
</evidence>
<dbReference type="SUPFAM" id="SSF46955">
    <property type="entry name" value="Putative DNA-binding domain"/>
    <property type="match status" value="1"/>
</dbReference>
<evidence type="ECO:0000313" key="2">
    <source>
        <dbReference type="EMBL" id="OGF63280.1"/>
    </source>
</evidence>
<dbReference type="AlphaFoldDB" id="A0A1F5VIX4"/>
<reference evidence="2 3" key="1">
    <citation type="journal article" date="2016" name="Nat. Commun.">
        <title>Thousands of microbial genomes shed light on interconnected biogeochemical processes in an aquifer system.</title>
        <authorList>
            <person name="Anantharaman K."/>
            <person name="Brown C.T."/>
            <person name="Hug L.A."/>
            <person name="Sharon I."/>
            <person name="Castelle C.J."/>
            <person name="Probst A.J."/>
            <person name="Thomas B.C."/>
            <person name="Singh A."/>
            <person name="Wilkins M.J."/>
            <person name="Karaoz U."/>
            <person name="Brodie E.L."/>
            <person name="Williams K.H."/>
            <person name="Hubbard S.S."/>
            <person name="Banfield J.F."/>
        </authorList>
    </citation>
    <scope>NUCLEOTIDE SEQUENCE [LARGE SCALE GENOMIC DNA]</scope>
</reference>
<dbReference type="GO" id="GO:0006355">
    <property type="term" value="P:regulation of DNA-templated transcription"/>
    <property type="evidence" value="ECO:0007669"/>
    <property type="project" value="InterPro"/>
</dbReference>
<protein>
    <recommendedName>
        <fullName evidence="1">HTH merR-type domain-containing protein</fullName>
    </recommendedName>
</protein>
<gene>
    <name evidence="2" type="ORF">A2834_04070</name>
</gene>
<dbReference type="GO" id="GO:0003677">
    <property type="term" value="F:DNA binding"/>
    <property type="evidence" value="ECO:0007669"/>
    <property type="project" value="InterPro"/>
</dbReference>
<dbReference type="Gene3D" id="1.10.1660.10">
    <property type="match status" value="1"/>
</dbReference>
<dbReference type="Proteomes" id="UP000179251">
    <property type="component" value="Unassembled WGS sequence"/>
</dbReference>
<dbReference type="STRING" id="1798325.A2834_04070"/>